<dbReference type="PANTHER" id="PTHR43877:SF2">
    <property type="entry name" value="AMINOALKYLPHOSPHONATE N-ACETYLTRANSFERASE-RELATED"/>
    <property type="match status" value="1"/>
</dbReference>
<comment type="caution">
    <text evidence="4">The sequence shown here is derived from an EMBL/GenBank/DDBJ whole genome shotgun (WGS) entry which is preliminary data.</text>
</comment>
<dbReference type="Pfam" id="PF00583">
    <property type="entry name" value="Acetyltransf_1"/>
    <property type="match status" value="1"/>
</dbReference>
<proteinExistence type="predicted"/>
<dbReference type="Proteomes" id="UP000002171">
    <property type="component" value="Unassembled WGS sequence"/>
</dbReference>
<dbReference type="GO" id="GO:0016747">
    <property type="term" value="F:acyltransferase activity, transferring groups other than amino-acyl groups"/>
    <property type="evidence" value="ECO:0007669"/>
    <property type="project" value="InterPro"/>
</dbReference>
<dbReference type="AlphaFoldDB" id="A0A7U8C5J2"/>
<dbReference type="PROSITE" id="PS51186">
    <property type="entry name" value="GNAT"/>
    <property type="match status" value="1"/>
</dbReference>
<evidence type="ECO:0000256" key="2">
    <source>
        <dbReference type="ARBA" id="ARBA00023315"/>
    </source>
</evidence>
<dbReference type="Gene3D" id="3.40.630.30">
    <property type="match status" value="1"/>
</dbReference>
<sequence length="147" mass="16728">MKIVQAELFHVPALSILFNQYRQFYNCEADLVLSEQFLRERLERGESTIFLAQDGESSLGFVQLYPSFCSIEACPIYVLYDLYVVESARGHGIGEALLNRARSLAEEKGIKRLDLLTAKDNHSAQALYKKVGYKLANENFDAYSLHL</sequence>
<dbReference type="SUPFAM" id="SSF55729">
    <property type="entry name" value="Acyl-CoA N-acyltransferases (Nat)"/>
    <property type="match status" value="1"/>
</dbReference>
<dbReference type="PANTHER" id="PTHR43877">
    <property type="entry name" value="AMINOALKYLPHOSPHONATE N-ACETYLTRANSFERASE-RELATED-RELATED"/>
    <property type="match status" value="1"/>
</dbReference>
<reference evidence="4 5" key="1">
    <citation type="submission" date="2006-02" db="EMBL/GenBank/DDBJ databases">
        <authorList>
            <person name="Pinhassi J."/>
            <person name="Pedros-Alio C."/>
            <person name="Ferriera S."/>
            <person name="Johnson J."/>
            <person name="Kravitz S."/>
            <person name="Halpern A."/>
            <person name="Remington K."/>
            <person name="Beeson K."/>
            <person name="Tran B."/>
            <person name="Rogers Y.-H."/>
            <person name="Friedman R."/>
            <person name="Venter J.C."/>
        </authorList>
    </citation>
    <scope>NUCLEOTIDE SEQUENCE [LARGE SCALE GENOMIC DNA]</scope>
    <source>
        <strain evidence="4 5">MED92</strain>
    </source>
</reference>
<name>A0A7U8C5J2_NEPCE</name>
<evidence type="ECO:0000259" key="3">
    <source>
        <dbReference type="PROSITE" id="PS51186"/>
    </source>
</evidence>
<dbReference type="RefSeq" id="WP_007022522.1">
    <property type="nucleotide sequence ID" value="NZ_CH724127.1"/>
</dbReference>
<dbReference type="InterPro" id="IPR000182">
    <property type="entry name" value="GNAT_dom"/>
</dbReference>
<keyword evidence="2" id="KW-0012">Acyltransferase</keyword>
<dbReference type="EMBL" id="AAOW01000020">
    <property type="protein sequence ID" value="EAR60304.1"/>
    <property type="molecule type" value="Genomic_DNA"/>
</dbReference>
<evidence type="ECO:0000313" key="4">
    <source>
        <dbReference type="EMBL" id="EAR60304.1"/>
    </source>
</evidence>
<dbReference type="CDD" id="cd04301">
    <property type="entry name" value="NAT_SF"/>
    <property type="match status" value="1"/>
</dbReference>
<protein>
    <submittedName>
        <fullName evidence="4">Acetyltransferase, GNAT family protein</fullName>
    </submittedName>
</protein>
<dbReference type="InterPro" id="IPR050832">
    <property type="entry name" value="Bact_Acetyltransf"/>
</dbReference>
<gene>
    <name evidence="4" type="ORF">MED92_02524</name>
</gene>
<dbReference type="InterPro" id="IPR016181">
    <property type="entry name" value="Acyl_CoA_acyltransferase"/>
</dbReference>
<organism evidence="4 5">
    <name type="scientific">Neptuniibacter caesariensis</name>
    <dbReference type="NCBI Taxonomy" id="207954"/>
    <lineage>
        <taxon>Bacteria</taxon>
        <taxon>Pseudomonadati</taxon>
        <taxon>Pseudomonadota</taxon>
        <taxon>Gammaproteobacteria</taxon>
        <taxon>Oceanospirillales</taxon>
        <taxon>Oceanospirillaceae</taxon>
        <taxon>Neptuniibacter</taxon>
    </lineage>
</organism>
<evidence type="ECO:0000313" key="5">
    <source>
        <dbReference type="Proteomes" id="UP000002171"/>
    </source>
</evidence>
<keyword evidence="1 4" id="KW-0808">Transferase</keyword>
<keyword evidence="5" id="KW-1185">Reference proteome</keyword>
<feature type="domain" description="N-acetyltransferase" evidence="3">
    <location>
        <begin position="1"/>
        <end position="147"/>
    </location>
</feature>
<accession>A0A7U8C5J2</accession>
<dbReference type="OrthoDB" id="9792929at2"/>
<evidence type="ECO:0000256" key="1">
    <source>
        <dbReference type="ARBA" id="ARBA00022679"/>
    </source>
</evidence>